<dbReference type="Pfam" id="PF24566">
    <property type="entry name" value="HEAT_Ints3_C"/>
    <property type="match status" value="1"/>
</dbReference>
<feature type="compositionally biased region" description="Basic and acidic residues" evidence="8">
    <location>
        <begin position="1332"/>
        <end position="1357"/>
    </location>
</feature>
<evidence type="ECO:0000256" key="2">
    <source>
        <dbReference type="ARBA" id="ARBA00004496"/>
    </source>
</evidence>
<evidence type="ECO:0000259" key="9">
    <source>
        <dbReference type="PROSITE" id="PS50994"/>
    </source>
</evidence>
<dbReference type="GO" id="GO:0005737">
    <property type="term" value="C:cytoplasm"/>
    <property type="evidence" value="ECO:0007669"/>
    <property type="project" value="UniProtKB-SubCell"/>
</dbReference>
<protein>
    <recommendedName>
        <fullName evidence="6">SOSS complex subunit A homolog</fullName>
    </recommendedName>
</protein>
<feature type="compositionally biased region" description="Basic and acidic residues" evidence="8">
    <location>
        <begin position="1848"/>
        <end position="1858"/>
    </location>
</feature>
<feature type="region of interest" description="Disordered" evidence="8">
    <location>
        <begin position="1820"/>
        <end position="1881"/>
    </location>
</feature>
<keyword evidence="5" id="KW-0539">Nucleus</keyword>
<dbReference type="InterPro" id="IPR056518">
    <property type="entry name" value="HEAT_Ints3_C"/>
</dbReference>
<dbReference type="InterPro" id="IPR019333">
    <property type="entry name" value="INTS3_N"/>
</dbReference>
<dbReference type="PANTHER" id="PTHR13587">
    <property type="entry name" value="INTEGRATOR COMPLEX SUBUNIT 3"/>
    <property type="match status" value="1"/>
</dbReference>
<dbReference type="InterPro" id="IPR013087">
    <property type="entry name" value="Znf_C2H2_type"/>
</dbReference>
<dbReference type="InterPro" id="IPR016024">
    <property type="entry name" value="ARM-type_fold"/>
</dbReference>
<dbReference type="GO" id="GO:0005634">
    <property type="term" value="C:nucleus"/>
    <property type="evidence" value="ECO:0007669"/>
    <property type="project" value="UniProtKB-SubCell"/>
</dbReference>
<evidence type="ECO:0000256" key="3">
    <source>
        <dbReference type="ARBA" id="ARBA00006130"/>
    </source>
</evidence>
<evidence type="ECO:0000313" key="11">
    <source>
        <dbReference type="Proteomes" id="UP001176961"/>
    </source>
</evidence>
<dbReference type="PANTHER" id="PTHR13587:SF7">
    <property type="entry name" value="INTEGRATOR COMPLEX SUBUNIT 3"/>
    <property type="match status" value="1"/>
</dbReference>
<keyword evidence="11" id="KW-1185">Reference proteome</keyword>
<dbReference type="InterPro" id="IPR001584">
    <property type="entry name" value="Integrase_cat-core"/>
</dbReference>
<dbReference type="GO" id="GO:0015074">
    <property type="term" value="P:DNA integration"/>
    <property type="evidence" value="ECO:0007669"/>
    <property type="project" value="InterPro"/>
</dbReference>
<proteinExistence type="inferred from homology"/>
<feature type="region of interest" description="Disordered" evidence="8">
    <location>
        <begin position="727"/>
        <end position="772"/>
    </location>
</feature>
<reference evidence="10" key="1">
    <citation type="submission" date="2023-07" db="EMBL/GenBank/DDBJ databases">
        <authorList>
            <consortium name="CYATHOMIX"/>
        </authorList>
    </citation>
    <scope>NUCLEOTIDE SEQUENCE</scope>
    <source>
        <strain evidence="10">N/A</strain>
    </source>
</reference>
<keyword evidence="4" id="KW-0963">Cytoplasm</keyword>
<dbReference type="PROSITE" id="PS50994">
    <property type="entry name" value="INTEGRASE"/>
    <property type="match status" value="1"/>
</dbReference>
<comment type="subcellular location">
    <subcellularLocation>
        <location evidence="2">Cytoplasm</location>
    </subcellularLocation>
    <subcellularLocation>
        <location evidence="1">Nucleus</location>
    </subcellularLocation>
</comment>
<gene>
    <name evidence="10" type="ORF">CYNAS_LOCUS4430</name>
</gene>
<feature type="region of interest" description="Disordered" evidence="8">
    <location>
        <begin position="1735"/>
        <end position="1754"/>
    </location>
</feature>
<accession>A0AA36DSM1</accession>
<feature type="domain" description="Integrase catalytic" evidence="9">
    <location>
        <begin position="285"/>
        <end position="453"/>
    </location>
</feature>
<comment type="function">
    <text evidence="7">Component of the integrator complex, a multiprotein complex that terminates RNA polymerase II (Pol II) transcription in the promoter-proximal region of genes. The integrator complex provides a quality checkpoint during transcription elongation by driving premature transcription termination of transcripts that are unfavorably configured for transcriptional elongation: the complex terminates transcription by (1) catalyzing dephosphorylation of the C-terminal domain (CTD) of Pol II subunit Polr2A/Rbp1 and Spt5, and (2) degrading the exiting nascent RNA transcript via endonuclease activity. The integrator complex is also involved in the 3'-end processing of the U7 snRNA, and also the spliceosomal snRNAs U1, U2, U4 and U5.</text>
</comment>
<dbReference type="SUPFAM" id="SSF48371">
    <property type="entry name" value="ARM repeat"/>
    <property type="match status" value="1"/>
</dbReference>
<evidence type="ECO:0000256" key="5">
    <source>
        <dbReference type="ARBA" id="ARBA00023242"/>
    </source>
</evidence>
<dbReference type="Proteomes" id="UP001176961">
    <property type="component" value="Unassembled WGS sequence"/>
</dbReference>
<dbReference type="EMBL" id="CATQJL010000112">
    <property type="protein sequence ID" value="CAJ0592447.1"/>
    <property type="molecule type" value="Genomic_DNA"/>
</dbReference>
<dbReference type="PROSITE" id="PS00028">
    <property type="entry name" value="ZINC_FINGER_C2H2_1"/>
    <property type="match status" value="1"/>
</dbReference>
<dbReference type="InterPro" id="IPR045334">
    <property type="entry name" value="INTS3"/>
</dbReference>
<comment type="similarity">
    <text evidence="3">Belongs to the Integrator subunit 3 family.</text>
</comment>
<dbReference type="Pfam" id="PF10189">
    <property type="entry name" value="Ints3_N"/>
    <property type="match status" value="1"/>
</dbReference>
<evidence type="ECO:0000256" key="1">
    <source>
        <dbReference type="ARBA" id="ARBA00004123"/>
    </source>
</evidence>
<evidence type="ECO:0000256" key="7">
    <source>
        <dbReference type="ARBA" id="ARBA00054331"/>
    </source>
</evidence>
<organism evidence="10 11">
    <name type="scientific">Cylicocyclus nassatus</name>
    <name type="common">Nematode worm</name>
    <dbReference type="NCBI Taxonomy" id="53992"/>
    <lineage>
        <taxon>Eukaryota</taxon>
        <taxon>Metazoa</taxon>
        <taxon>Ecdysozoa</taxon>
        <taxon>Nematoda</taxon>
        <taxon>Chromadorea</taxon>
        <taxon>Rhabditida</taxon>
        <taxon>Rhabditina</taxon>
        <taxon>Rhabditomorpha</taxon>
        <taxon>Strongyloidea</taxon>
        <taxon>Strongylidae</taxon>
        <taxon>Cylicocyclus</taxon>
    </lineage>
</organism>
<feature type="region of interest" description="Disordered" evidence="8">
    <location>
        <begin position="1290"/>
        <end position="1381"/>
    </location>
</feature>
<name>A0AA36DSM1_CYLNA</name>
<comment type="caution">
    <text evidence="10">The sequence shown here is derived from an EMBL/GenBank/DDBJ whole genome shotgun (WGS) entry which is preliminary data.</text>
</comment>
<evidence type="ECO:0000313" key="10">
    <source>
        <dbReference type="EMBL" id="CAJ0592447.1"/>
    </source>
</evidence>
<feature type="compositionally biased region" description="Low complexity" evidence="8">
    <location>
        <begin position="1318"/>
        <end position="1331"/>
    </location>
</feature>
<evidence type="ECO:0000256" key="4">
    <source>
        <dbReference type="ARBA" id="ARBA00022490"/>
    </source>
</evidence>
<sequence length="1881" mass="213638">MSVQVEAEHDESLPGSQRLLSHGERGIPHQQQIEVIAADDLMAEAVEEVGELAAGRQYVYEYDSMVHTQHDQNIIYQLYQPLETNNGTFICRICLELGETVEFMNKASYTHHRYKIHGSYNNNHVCPVLHCREIYASMSILRKHLLVDHKLPVEMHHRTFSSIADFERFRHLVESICNCTFMLHTKQPHNKRQIMHCSRSEHKLILQSRRHKLPSVRMMKEGAWCPAQISFKIDSKSGKVDAFYQLFHYGHAKEYRELHEVMDNADVLTPSGLIDVVFPEMPGCPADRPMQYLQIDLITADSCVYLNVVYSHILIITDVKTGYLFCKPIPEIGMRQLLIRILTDIFLQFGVPEGFSCSHSVTLIREVMNAIAGVFRVTMKEILYDRATSPCLASDYDALLRALYEQAMFELQSKHRWVEMVQFTTMVLNQSGKKSAFERMFNRKPYNLHDHKIAPWLMGEELSLGDDDTHIDVEYVEQADESAESISDEQFVADAPRYQVGDKVYLRNFDTVPSRGNTLPYLYGYIGGVDWESSPHFPYRVHFSKSKDPWPNENSVSAWVNPYDLLPITHGLLVLPDEERAQAATSLLCSCGGGPFGTPCTLFRSYLCANGMAKACCMSSGKTCDYHEECADGDDTYTRMESLTKMFTENQPRSKMRRRIPHLIPADTPVPGEQDNVVEMPMLTSESNVRSKKRKTEQNLMDALPEVSTIVVENEDRTLVPALSRKGYDPEKIHGTSEMMRGDLNASTSTDSSAFAKRSRRDSVRNLAGTESKSSNVVEKTIGIESQEEEVAPRVRRFWKSSVSRVTFGLVIPNWGRLRSKVLRANEERYDQPPDSACTFVTNSLILEGKVNVLSEKETADFLISITPDKDRRDQVANGLLFYLLTDGVNFHKYFRCLSVIANDQWYAALCNVNMILIELWPKLQESCRELMLQFFREAVKLNVPKIENVIMNLVRCLNSSVEWNLKLRHALVIATLLNENEQWIMGLKPGTFMLLNIITIFGHLIIDIPPGSPFENVRMAMIQSLVFIIRNRFQDVCLLGRDLLLVLMRLAKIPQINAIWVDLITTPSKFGLTDGLEELFRSNANFYPVRLAAEMAKKIEFIICQCKPNAQDKHFEWFSNSFFRGPDGASLRAETIRYVQYFFKPDMPAHVLEARGHFLYYLLTSIPPNSDVEQQWCKTVVWFDWLTYDPHTSVQFIEPVMSMIRIALANLPSKATAMLEYVCKSISLIYPARTELFKKAANDAMQAVHEYYQGGLPALLDNPRIERSIRELVRETFLDYFARNTAAPPPLIPPPLSAPQLTAPPQQPPVTRPQSLPATTTAPTNSNHTTSSRERGRSKDKEKNKENEKDDKERVKQNKTPSPPNGTVISPKVDEAKKKERTKEIDELVEQLRDDFKTTMVALRETYRDTEDDSERGEAVQRLLQKLLENEDSIDDEQLELVAHCVQLLMGSPVDGSRSLLPDPITEDALADSFGHPLFIIFRNLCYTPDTDATTRSLMVNMIATMRDYDNTVTYLMLFFIKANDGLSSECISCYRDVARAREEDIETLLTADLQQCAIDDDRLFAFLVPYVFQKLDVEAGASPSVFNVVCSHIDARQIMQLIGEIVRENVTLFRKDSFAQIVAASLDWPTTAQWAFWHLVHAEGIPGEWLIQLLPKLKSSQHAEAAANVLLMLKRADRDPNMNMLRALFSRAPSADDTFTVDCIKILIEDPSTCKRVSDNVGNLLKKQMAAGDLHMGGSSKGSSKKSPQKLSMEQVLAHLEQFTQLCLMKEKKIAEQIFSNATVLEAFGEAEKNDKVAPLRSKFAQLFAVVNILRDESRDKEQSSRTLRGNRGSGASTSVSKGNRHKDEDKDEDHVPKKKPRRVITIGSSSSSSSEDSE</sequence>
<feature type="compositionally biased region" description="Low complexity" evidence="8">
    <location>
        <begin position="1871"/>
        <end position="1881"/>
    </location>
</feature>
<evidence type="ECO:0000256" key="8">
    <source>
        <dbReference type="SAM" id="MobiDB-lite"/>
    </source>
</evidence>
<dbReference type="SMART" id="SM00355">
    <property type="entry name" value="ZnF_C2H2"/>
    <property type="match status" value="2"/>
</dbReference>
<evidence type="ECO:0000256" key="6">
    <source>
        <dbReference type="ARBA" id="ARBA00032741"/>
    </source>
</evidence>